<dbReference type="HOGENOM" id="CLU_160591_0_0_11"/>
<dbReference type="SUPFAM" id="SSF88723">
    <property type="entry name" value="PIN domain-like"/>
    <property type="match status" value="1"/>
</dbReference>
<dbReference type="KEGG" id="fri:FraEuI1c_2388"/>
<dbReference type="AlphaFoldDB" id="E3J1A6"/>
<dbReference type="InterPro" id="IPR029060">
    <property type="entry name" value="PIN-like_dom_sf"/>
</dbReference>
<protein>
    <submittedName>
        <fullName evidence="6">PilT protein domain protein</fullName>
    </submittedName>
</protein>
<gene>
    <name evidence="6" type="ordered locus">FraEuI1c_2388</name>
</gene>
<feature type="domain" description="PIN" evidence="5">
    <location>
        <begin position="4"/>
        <end position="110"/>
    </location>
</feature>
<keyword evidence="3" id="KW-0378">Hydrolase</keyword>
<dbReference type="GO" id="GO:0004518">
    <property type="term" value="F:nuclease activity"/>
    <property type="evidence" value="ECO:0007669"/>
    <property type="project" value="UniProtKB-KW"/>
</dbReference>
<evidence type="ECO:0000256" key="4">
    <source>
        <dbReference type="ARBA" id="ARBA00022842"/>
    </source>
</evidence>
<organism evidence="6 7">
    <name type="scientific">Pseudofrankia inefficax (strain DSM 45817 / CECT 9037 / DDB 130130 / EuI1c)</name>
    <name type="common">Frankia inefficax</name>
    <dbReference type="NCBI Taxonomy" id="298654"/>
    <lineage>
        <taxon>Bacteria</taxon>
        <taxon>Bacillati</taxon>
        <taxon>Actinomycetota</taxon>
        <taxon>Actinomycetes</taxon>
        <taxon>Frankiales</taxon>
        <taxon>Frankiaceae</taxon>
        <taxon>Pseudofrankia</taxon>
    </lineage>
</organism>
<evidence type="ECO:0000313" key="7">
    <source>
        <dbReference type="Proteomes" id="UP000002484"/>
    </source>
</evidence>
<sequence>MTTVVLDSGALIALERRAHRVLTIIDELAIKGFFAHIPAGVLAQVWRGSARQHAVIGLVRSDTVRVEPLTESVAMKVGRLLAVTGTSDVVDGHVALLARDLGAPVVTSDPKDIHVLDPGLTLITV</sequence>
<evidence type="ECO:0000256" key="1">
    <source>
        <dbReference type="ARBA" id="ARBA00022722"/>
    </source>
</evidence>
<dbReference type="GO" id="GO:0016787">
    <property type="term" value="F:hydrolase activity"/>
    <property type="evidence" value="ECO:0007669"/>
    <property type="project" value="UniProtKB-KW"/>
</dbReference>
<keyword evidence="1" id="KW-0540">Nuclease</keyword>
<dbReference type="EMBL" id="CP002299">
    <property type="protein sequence ID" value="ADP80427.1"/>
    <property type="molecule type" value="Genomic_DNA"/>
</dbReference>
<dbReference type="Proteomes" id="UP000002484">
    <property type="component" value="Chromosome"/>
</dbReference>
<dbReference type="GO" id="GO:0046872">
    <property type="term" value="F:metal ion binding"/>
    <property type="evidence" value="ECO:0007669"/>
    <property type="project" value="UniProtKB-KW"/>
</dbReference>
<name>E3J1A6_PSEI1</name>
<evidence type="ECO:0000256" key="3">
    <source>
        <dbReference type="ARBA" id="ARBA00022801"/>
    </source>
</evidence>
<proteinExistence type="predicted"/>
<evidence type="ECO:0000313" key="6">
    <source>
        <dbReference type="EMBL" id="ADP80427.1"/>
    </source>
</evidence>
<keyword evidence="2" id="KW-0479">Metal-binding</keyword>
<evidence type="ECO:0000259" key="5">
    <source>
        <dbReference type="Pfam" id="PF01850"/>
    </source>
</evidence>
<accession>E3J1A6</accession>
<evidence type="ECO:0000256" key="2">
    <source>
        <dbReference type="ARBA" id="ARBA00022723"/>
    </source>
</evidence>
<dbReference type="InterPro" id="IPR002716">
    <property type="entry name" value="PIN_dom"/>
</dbReference>
<dbReference type="eggNOG" id="COG1848">
    <property type="taxonomic scope" value="Bacteria"/>
</dbReference>
<reference evidence="6 7" key="1">
    <citation type="submission" date="2010-10" db="EMBL/GenBank/DDBJ databases">
        <title>Complete sequence of Frankia sp. EuI1c.</title>
        <authorList>
            <consortium name="US DOE Joint Genome Institute"/>
            <person name="Lucas S."/>
            <person name="Copeland A."/>
            <person name="Lapidus A."/>
            <person name="Cheng J.-F."/>
            <person name="Bruce D."/>
            <person name="Goodwin L."/>
            <person name="Pitluck S."/>
            <person name="Chertkov O."/>
            <person name="Detter J.C."/>
            <person name="Han C."/>
            <person name="Tapia R."/>
            <person name="Land M."/>
            <person name="Hauser L."/>
            <person name="Jeffries C."/>
            <person name="Kyrpides N."/>
            <person name="Ivanova N."/>
            <person name="Mikhailova N."/>
            <person name="Beauchemin N."/>
            <person name="Sen A."/>
            <person name="Sur S.A."/>
            <person name="Gtari M."/>
            <person name="Wall L."/>
            <person name="Tisa L."/>
            <person name="Woyke T."/>
        </authorList>
    </citation>
    <scope>NUCLEOTIDE SEQUENCE [LARGE SCALE GENOMIC DNA]</scope>
    <source>
        <strain evidence="7">DSM 45817 / CECT 9037 / EuI1c</strain>
    </source>
</reference>
<dbReference type="RefSeq" id="WP_013423545.1">
    <property type="nucleotide sequence ID" value="NC_014666.1"/>
</dbReference>
<dbReference type="Gene3D" id="3.40.50.1010">
    <property type="entry name" value="5'-nuclease"/>
    <property type="match status" value="1"/>
</dbReference>
<dbReference type="Pfam" id="PF01850">
    <property type="entry name" value="PIN"/>
    <property type="match status" value="1"/>
</dbReference>
<dbReference type="OrthoDB" id="3785877at2"/>
<keyword evidence="7" id="KW-1185">Reference proteome</keyword>
<dbReference type="InParanoid" id="E3J1A6"/>
<keyword evidence="4" id="KW-0460">Magnesium</keyword>